<dbReference type="GeneID" id="24135649"/>
<dbReference type="EMBL" id="KK583295">
    <property type="protein sequence ID" value="KDO21089.1"/>
    <property type="molecule type" value="Genomic_DNA"/>
</dbReference>
<evidence type="ECO:0000313" key="2">
    <source>
        <dbReference type="Proteomes" id="UP000030745"/>
    </source>
</evidence>
<proteinExistence type="predicted"/>
<evidence type="ECO:0000313" key="1">
    <source>
        <dbReference type="EMBL" id="KDO21089.1"/>
    </source>
</evidence>
<reference evidence="1 2" key="1">
    <citation type="journal article" date="2013" name="PLoS Genet.">
        <title>Distinctive expansion of potential virulence genes in the genome of the oomycete fish pathogen Saprolegnia parasitica.</title>
        <authorList>
            <person name="Jiang R.H."/>
            <person name="de Bruijn I."/>
            <person name="Haas B.J."/>
            <person name="Belmonte R."/>
            <person name="Lobach L."/>
            <person name="Christie J."/>
            <person name="van den Ackerveken G."/>
            <person name="Bottin A."/>
            <person name="Bulone V."/>
            <person name="Diaz-Moreno S.M."/>
            <person name="Dumas B."/>
            <person name="Fan L."/>
            <person name="Gaulin E."/>
            <person name="Govers F."/>
            <person name="Grenville-Briggs L.J."/>
            <person name="Horner N.R."/>
            <person name="Levin J.Z."/>
            <person name="Mammella M."/>
            <person name="Meijer H.J."/>
            <person name="Morris P."/>
            <person name="Nusbaum C."/>
            <person name="Oome S."/>
            <person name="Phillips A.J."/>
            <person name="van Rooyen D."/>
            <person name="Rzeszutek E."/>
            <person name="Saraiva M."/>
            <person name="Secombes C.J."/>
            <person name="Seidl M.F."/>
            <person name="Snel B."/>
            <person name="Stassen J.H."/>
            <person name="Sykes S."/>
            <person name="Tripathy S."/>
            <person name="van den Berg H."/>
            <person name="Vega-Arreguin J.C."/>
            <person name="Wawra S."/>
            <person name="Young S.K."/>
            <person name="Zeng Q."/>
            <person name="Dieguez-Uribeondo J."/>
            <person name="Russ C."/>
            <person name="Tyler B.M."/>
            <person name="van West P."/>
        </authorList>
    </citation>
    <scope>NUCLEOTIDE SEQUENCE [LARGE SCALE GENOMIC DNA]</scope>
    <source>
        <strain evidence="1 2">CBS 223.65</strain>
    </source>
</reference>
<dbReference type="VEuPathDB" id="FungiDB:SPRG_13797"/>
<gene>
    <name evidence="1" type="ORF">SPRG_13797</name>
</gene>
<dbReference type="RefSeq" id="XP_012208184.1">
    <property type="nucleotide sequence ID" value="XM_012352794.1"/>
</dbReference>
<sequence length="56" mass="6560">MTYPGTSLSFGAQINLTHLLLLRWYRRNRDKPYDRSVSVRSDLQEMVGPSQQFCLL</sequence>
<dbReference type="AlphaFoldDB" id="A0A067BRF5"/>
<name>A0A067BRF5_SAPPC</name>
<keyword evidence="2" id="KW-1185">Reference proteome</keyword>
<dbReference type="KEGG" id="spar:SPRG_13797"/>
<organism evidence="1 2">
    <name type="scientific">Saprolegnia parasitica (strain CBS 223.65)</name>
    <dbReference type="NCBI Taxonomy" id="695850"/>
    <lineage>
        <taxon>Eukaryota</taxon>
        <taxon>Sar</taxon>
        <taxon>Stramenopiles</taxon>
        <taxon>Oomycota</taxon>
        <taxon>Saprolegniomycetes</taxon>
        <taxon>Saprolegniales</taxon>
        <taxon>Saprolegniaceae</taxon>
        <taxon>Saprolegnia</taxon>
    </lineage>
</organism>
<dbReference type="Proteomes" id="UP000030745">
    <property type="component" value="Unassembled WGS sequence"/>
</dbReference>
<accession>A0A067BRF5</accession>
<protein>
    <submittedName>
        <fullName evidence="1">Uncharacterized protein</fullName>
    </submittedName>
</protein>